<dbReference type="PANTHER" id="PTHR45792:SF8">
    <property type="entry name" value="DIACYLGLYCEROL LIPASE-ALPHA"/>
    <property type="match status" value="1"/>
</dbReference>
<evidence type="ECO:0000313" key="19">
    <source>
        <dbReference type="Proteomes" id="UP000008141"/>
    </source>
</evidence>
<evidence type="ECO:0000256" key="6">
    <source>
        <dbReference type="ARBA" id="ARBA00022723"/>
    </source>
</evidence>
<evidence type="ECO:0000256" key="12">
    <source>
        <dbReference type="ARBA" id="ARBA00023136"/>
    </source>
</evidence>
<evidence type="ECO:0000256" key="3">
    <source>
        <dbReference type="ARBA" id="ARBA00022475"/>
    </source>
</evidence>
<dbReference type="EC" id="3.1.1.116" evidence="14"/>
<keyword evidence="19" id="KW-1185">Reference proteome</keyword>
<evidence type="ECO:0000256" key="16">
    <source>
        <dbReference type="SAM" id="Phobius"/>
    </source>
</evidence>
<keyword evidence="6" id="KW-0479">Metal-binding</keyword>
<evidence type="ECO:0000256" key="2">
    <source>
        <dbReference type="ARBA" id="ARBA00004651"/>
    </source>
</evidence>
<proteinExistence type="predicted"/>
<evidence type="ECO:0000256" key="4">
    <source>
        <dbReference type="ARBA" id="ARBA00022553"/>
    </source>
</evidence>
<keyword evidence="11" id="KW-0443">Lipid metabolism</keyword>
<feature type="transmembrane region" description="Helical" evidence="16">
    <location>
        <begin position="755"/>
        <end position="776"/>
    </location>
</feature>
<dbReference type="InterPro" id="IPR029058">
    <property type="entry name" value="AB_hydrolase_fold"/>
</dbReference>
<dbReference type="SUPFAM" id="SSF53474">
    <property type="entry name" value="alpha/beta-Hydrolases"/>
    <property type="match status" value="1"/>
</dbReference>
<reference evidence="18 19" key="1">
    <citation type="journal article" date="2010" name="Plant Cell">
        <title>The Chlorella variabilis NC64A genome reveals adaptation to photosymbiosis, coevolution with viruses, and cryptic sex.</title>
        <authorList>
            <person name="Blanc G."/>
            <person name="Duncan G."/>
            <person name="Agarkova I."/>
            <person name="Borodovsky M."/>
            <person name="Gurnon J."/>
            <person name="Kuo A."/>
            <person name="Lindquist E."/>
            <person name="Lucas S."/>
            <person name="Pangilinan J."/>
            <person name="Polle J."/>
            <person name="Salamov A."/>
            <person name="Terry A."/>
            <person name="Yamada T."/>
            <person name="Dunigan D.D."/>
            <person name="Grigoriev I.V."/>
            <person name="Claverie J.M."/>
            <person name="Van Etten J.L."/>
        </authorList>
    </citation>
    <scope>NUCLEOTIDE SEQUENCE [LARGE SCALE GENOMIC DNA]</scope>
    <source>
        <strain evidence="18 19">NC64A</strain>
    </source>
</reference>
<dbReference type="KEGG" id="cvr:CHLNCDRAFT_139524"/>
<evidence type="ECO:0000259" key="17">
    <source>
        <dbReference type="Pfam" id="PF01764"/>
    </source>
</evidence>
<evidence type="ECO:0000256" key="14">
    <source>
        <dbReference type="ARBA" id="ARBA00026104"/>
    </source>
</evidence>
<sequence length="927" mass="102101">MPSLRLFGHSWHLASDMLPVLGICLFVPAFAFLVAYIVLLSIHFERPGCSGSQAHMREAVVWGMPAFALLHVLSSSCMIAIGLACAAPLRRRQRQQAVDPNAVPPPPQAAPLRRRRQQAVDRNSVPPSSPFEESKRRLMVPLLYILAAKWVLYVAFAIFSFVVTHCWASGLRTLAEAALWTSVFVYLGIFLTFFFALNALAKHNPQTRWQLRIQTASRLLGCYDVLMRAQLGEENTGKAVLEELAASFARLFGVIDLEKTDIVCGLTLVQIMQAQQRKAVIADRLRQAGIPVSHNWRQLSRGGALQAACQSASGASAGADGAAEAGDSGSTGWVDLYLELRQGCQQYGQPAASGRTGGRSGSQVQGDVCLDLDAAFNRWLKQTSEGRSMCLTPSHWGAKLAPQLTPKQSAEIYTGCRNYVSREALEEVKRWAKFAAAAYGSMAYIWNQPKSFYCLSAGYHRARSDLRRSTRPASAVLAAAKPPVRQKLEESGEYLEHYVGAMKALLASTMYMRLCCRASRTAVLALRGSNSMEDLLTDIIDRPVAITDWLPGAFVEEFPECASDVFAHMGMYTAAKAVLQDLNQHQILPILLTGAPLASDVQQRQQAWHAPDERQLRWQAQRISRASQRTARDSRFSSWDSSNEDWGLPAQSPPRSPAHSPRGPARDGNAEAAGNGDTSTSAGKGGAQQRLEERLSPADYQRLLQGRGLDCRGWKLVVTGHSLGAAVAALVGMHLRDWCPGTQVFAFDPPGGMTTANLAHAVEGFVTSVCLVIALARTRLTKLRVLGGLRSKALRSLSPEELFHPIDRIPPEPLNILRQYFSGKCRFSHLFVPMLPPGRVMMLRRLKGPAAGRPEGNWRQRRHQQQRGYSWDAVWIEQSEQLIEEGILLSQRQASDHYTARLMQVLGELTRQAPTAQQAAQEGRGED</sequence>
<dbReference type="InterPro" id="IPR052214">
    <property type="entry name" value="DAG_Lipase-Related"/>
</dbReference>
<keyword evidence="12 16" id="KW-0472">Membrane</keyword>
<dbReference type="GO" id="GO:0046872">
    <property type="term" value="F:metal ion binding"/>
    <property type="evidence" value="ECO:0007669"/>
    <property type="project" value="UniProtKB-KW"/>
</dbReference>
<dbReference type="GO" id="GO:0016298">
    <property type="term" value="F:lipase activity"/>
    <property type="evidence" value="ECO:0007669"/>
    <property type="project" value="TreeGrafter"/>
</dbReference>
<dbReference type="CDD" id="cd00741">
    <property type="entry name" value="Lipase"/>
    <property type="match status" value="1"/>
</dbReference>
<keyword evidence="4" id="KW-0597">Phosphoprotein</keyword>
<dbReference type="Gene3D" id="3.40.50.1820">
    <property type="entry name" value="alpha/beta hydrolase"/>
    <property type="match status" value="1"/>
</dbReference>
<dbReference type="Proteomes" id="UP000008141">
    <property type="component" value="Unassembled WGS sequence"/>
</dbReference>
<dbReference type="PANTHER" id="PTHR45792">
    <property type="entry name" value="DIACYLGLYCEROL LIPASE HOMOLOG-RELATED"/>
    <property type="match status" value="1"/>
</dbReference>
<feature type="transmembrane region" description="Helical" evidence="16">
    <location>
        <begin position="183"/>
        <end position="201"/>
    </location>
</feature>
<keyword evidence="7" id="KW-0378">Hydrolase</keyword>
<evidence type="ECO:0000256" key="1">
    <source>
        <dbReference type="ARBA" id="ARBA00001913"/>
    </source>
</evidence>
<evidence type="ECO:0000256" key="9">
    <source>
        <dbReference type="ARBA" id="ARBA00022963"/>
    </source>
</evidence>
<dbReference type="InterPro" id="IPR002921">
    <property type="entry name" value="Fungal_lipase-type"/>
</dbReference>
<keyword evidence="10 16" id="KW-1133">Transmembrane helix</keyword>
<comment type="subcellular location">
    <subcellularLocation>
        <location evidence="2">Cell membrane</location>
        <topology evidence="2">Multi-pass membrane protein</topology>
    </subcellularLocation>
</comment>
<evidence type="ECO:0000313" key="18">
    <source>
        <dbReference type="EMBL" id="EFN51999.1"/>
    </source>
</evidence>
<feature type="transmembrane region" description="Helical" evidence="16">
    <location>
        <begin position="62"/>
        <end position="86"/>
    </location>
</feature>
<comment type="catalytic activity">
    <reaction evidence="13">
        <text>a 1,2-diacyl-sn-glycerol + H2O = a 2-acylglycerol + a fatty acid + H(+)</text>
        <dbReference type="Rhea" id="RHEA:33275"/>
        <dbReference type="ChEBI" id="CHEBI:15377"/>
        <dbReference type="ChEBI" id="CHEBI:15378"/>
        <dbReference type="ChEBI" id="CHEBI:17389"/>
        <dbReference type="ChEBI" id="CHEBI:17815"/>
        <dbReference type="ChEBI" id="CHEBI:28868"/>
        <dbReference type="EC" id="3.1.1.116"/>
    </reaction>
    <physiologicalReaction direction="left-to-right" evidence="13">
        <dbReference type="Rhea" id="RHEA:33276"/>
    </physiologicalReaction>
</comment>
<evidence type="ECO:0000256" key="11">
    <source>
        <dbReference type="ARBA" id="ARBA00023098"/>
    </source>
</evidence>
<dbReference type="AlphaFoldDB" id="E1ZQB9"/>
<dbReference type="GO" id="GO:0005886">
    <property type="term" value="C:plasma membrane"/>
    <property type="evidence" value="ECO:0007669"/>
    <property type="project" value="UniProtKB-SubCell"/>
</dbReference>
<dbReference type="GeneID" id="17351437"/>
<dbReference type="InParanoid" id="E1ZQB9"/>
<name>E1ZQB9_CHLVA</name>
<evidence type="ECO:0000256" key="13">
    <source>
        <dbReference type="ARBA" id="ARBA00024531"/>
    </source>
</evidence>
<keyword evidence="9" id="KW-0442">Lipid degradation</keyword>
<keyword evidence="8" id="KW-0106">Calcium</keyword>
<evidence type="ECO:0000256" key="7">
    <source>
        <dbReference type="ARBA" id="ARBA00022801"/>
    </source>
</evidence>
<feature type="region of interest" description="Disordered" evidence="15">
    <location>
        <begin position="96"/>
        <end position="132"/>
    </location>
</feature>
<accession>E1ZQB9</accession>
<keyword evidence="3" id="KW-1003">Cell membrane</keyword>
<feature type="transmembrane region" description="Helical" evidence="16">
    <location>
        <begin position="716"/>
        <end position="735"/>
    </location>
</feature>
<dbReference type="OrthoDB" id="512192at2759"/>
<keyword evidence="5 16" id="KW-0812">Transmembrane</keyword>
<dbReference type="Pfam" id="PF01764">
    <property type="entry name" value="Lipase_3"/>
    <property type="match status" value="1"/>
</dbReference>
<dbReference type="RefSeq" id="XP_005844101.1">
    <property type="nucleotide sequence ID" value="XM_005844039.1"/>
</dbReference>
<evidence type="ECO:0000256" key="5">
    <source>
        <dbReference type="ARBA" id="ARBA00022692"/>
    </source>
</evidence>
<evidence type="ECO:0000256" key="8">
    <source>
        <dbReference type="ARBA" id="ARBA00022837"/>
    </source>
</evidence>
<protein>
    <recommendedName>
        <fullName evidence="14">sn-1-specific diacylglycerol lipase</fullName>
        <ecNumber evidence="14">3.1.1.116</ecNumber>
    </recommendedName>
</protein>
<dbReference type="GO" id="GO:0016042">
    <property type="term" value="P:lipid catabolic process"/>
    <property type="evidence" value="ECO:0007669"/>
    <property type="project" value="UniProtKB-KW"/>
</dbReference>
<dbReference type="EMBL" id="GL433859">
    <property type="protein sequence ID" value="EFN51999.1"/>
    <property type="molecule type" value="Genomic_DNA"/>
</dbReference>
<feature type="transmembrane region" description="Helical" evidence="16">
    <location>
        <begin position="142"/>
        <end position="163"/>
    </location>
</feature>
<feature type="transmembrane region" description="Helical" evidence="16">
    <location>
        <begin position="20"/>
        <end position="42"/>
    </location>
</feature>
<evidence type="ECO:0000256" key="10">
    <source>
        <dbReference type="ARBA" id="ARBA00022989"/>
    </source>
</evidence>
<organism evidence="19">
    <name type="scientific">Chlorella variabilis</name>
    <name type="common">Green alga</name>
    <dbReference type="NCBI Taxonomy" id="554065"/>
    <lineage>
        <taxon>Eukaryota</taxon>
        <taxon>Viridiplantae</taxon>
        <taxon>Chlorophyta</taxon>
        <taxon>core chlorophytes</taxon>
        <taxon>Trebouxiophyceae</taxon>
        <taxon>Chlorellales</taxon>
        <taxon>Chlorellaceae</taxon>
        <taxon>Chlorella clade</taxon>
        <taxon>Chlorella</taxon>
    </lineage>
</organism>
<gene>
    <name evidence="18" type="ORF">CHLNCDRAFT_139524</name>
</gene>
<evidence type="ECO:0000256" key="15">
    <source>
        <dbReference type="SAM" id="MobiDB-lite"/>
    </source>
</evidence>
<feature type="domain" description="Fungal lipase-type" evidence="17">
    <location>
        <begin position="714"/>
        <end position="747"/>
    </location>
</feature>
<feature type="region of interest" description="Disordered" evidence="15">
    <location>
        <begin position="621"/>
        <end position="691"/>
    </location>
</feature>
<comment type="cofactor">
    <cofactor evidence="1">
        <name>Ca(2+)</name>
        <dbReference type="ChEBI" id="CHEBI:29108"/>
    </cofactor>
</comment>